<proteinExistence type="predicted"/>
<dbReference type="GO" id="GO:0042765">
    <property type="term" value="C:GPI-anchor transamidase complex"/>
    <property type="evidence" value="ECO:0007669"/>
    <property type="project" value="InterPro"/>
</dbReference>
<feature type="region of interest" description="Disordered" evidence="1">
    <location>
        <begin position="641"/>
        <end position="669"/>
    </location>
</feature>
<evidence type="ECO:0000256" key="2">
    <source>
        <dbReference type="SAM" id="SignalP"/>
    </source>
</evidence>
<dbReference type="PANTHER" id="PTHR12959">
    <property type="entry name" value="GPI TRANSAMIDASE COMPONENT PIG-T-RELATED"/>
    <property type="match status" value="1"/>
</dbReference>
<dbReference type="PANTHER" id="PTHR12959:SF11">
    <property type="entry name" value="GPI TRANSAMIDASE COMPONENT PIG-T"/>
    <property type="match status" value="1"/>
</dbReference>
<keyword evidence="3" id="KW-1185">Reference proteome</keyword>
<evidence type="ECO:0000313" key="3">
    <source>
        <dbReference type="Proteomes" id="UP000036681"/>
    </source>
</evidence>
<name>A0A9J2PIZ1_ASCLU</name>
<dbReference type="InterPro" id="IPR007245">
    <property type="entry name" value="PIG-T"/>
</dbReference>
<protein>
    <submittedName>
        <fullName evidence="4">GPI transamidase component PIG-T</fullName>
    </submittedName>
</protein>
<evidence type="ECO:0000313" key="4">
    <source>
        <dbReference type="WBParaSite" id="ALUE_0000988701-mRNA-1"/>
    </source>
</evidence>
<dbReference type="Pfam" id="PF04113">
    <property type="entry name" value="Gpi16"/>
    <property type="match status" value="3"/>
</dbReference>
<dbReference type="GO" id="GO:0016255">
    <property type="term" value="P:attachment of GPI anchor to protein"/>
    <property type="evidence" value="ECO:0007669"/>
    <property type="project" value="InterPro"/>
</dbReference>
<dbReference type="AlphaFoldDB" id="A0A9J2PIZ1"/>
<dbReference type="Proteomes" id="UP000036681">
    <property type="component" value="Unplaced"/>
</dbReference>
<sequence length="687" mass="78437">MNGLALFLFLLPAMPACARRVVSLKGNDTYTEELLLKRLRSEHMLSQFRFVTTSDVPLTSDYGTFPRIIGEVINKYDMREFHLSLTQGFWRTAEWGIAPQPATPSGAQLYAWFDGNPDSVDERWIYLVNSLNGIFCTSLLQMVPSLSSSPQFSFLPRGLAVSTDHRFMRHVDLYGALTGENVCTENLTPWRKLLPCKQARFFTSLCTSQLYSYEFSFFLKKRCRERTGLSTLLNPIKLYSSMFHSMSVHVIRVCKNGIPPCDERVRVELNLNMVSDVNLRYRTLDWSLYELFARKVDNKCVVADSSVIIFERDRKSVSIDGSSKHYEHDGRVFFVFDIGAIPSSSFPINLIARYKSRLNLSIIRPQSLFSLQSYLGGSNQQSGRVISVIENQQSSERRAIYTHIIPWFMRVYFHTIKYECNDYEGISQPGIVHRRNFVSAKDRQRPFLIEWDITVPANSFCEFSFEFDKAFLKVSEFPPDANHGSYVPAAMLTFIADDELWNRNRSAFGGYRTTALEELLGDVPSRTLTIFGEALLVLLPVPDFSMPFNVICLVCTAMAMLFGPVHSLTTRTMIPLSSRDKDLAPQPPMWRLISFIRSKTSALLHKLRSSSINREENVDESEEKMTSHHLNEHEEDIIVTGLGGSTSLADGSESRSDSEKESEIDRKCSSEELRARRAAIHRARRVE</sequence>
<dbReference type="WBParaSite" id="ALUE_0000988701-mRNA-1">
    <property type="protein sequence ID" value="ALUE_0000988701-mRNA-1"/>
    <property type="gene ID" value="ALUE_0000988701"/>
</dbReference>
<keyword evidence="2" id="KW-0732">Signal</keyword>
<feature type="chain" id="PRO_5039903479" evidence="2">
    <location>
        <begin position="19"/>
        <end position="687"/>
    </location>
</feature>
<organism evidence="3 4">
    <name type="scientific">Ascaris lumbricoides</name>
    <name type="common">Giant roundworm</name>
    <dbReference type="NCBI Taxonomy" id="6252"/>
    <lineage>
        <taxon>Eukaryota</taxon>
        <taxon>Metazoa</taxon>
        <taxon>Ecdysozoa</taxon>
        <taxon>Nematoda</taxon>
        <taxon>Chromadorea</taxon>
        <taxon>Rhabditida</taxon>
        <taxon>Spirurina</taxon>
        <taxon>Ascaridomorpha</taxon>
        <taxon>Ascaridoidea</taxon>
        <taxon>Ascarididae</taxon>
        <taxon>Ascaris</taxon>
    </lineage>
</organism>
<evidence type="ECO:0000256" key="1">
    <source>
        <dbReference type="SAM" id="MobiDB-lite"/>
    </source>
</evidence>
<reference evidence="4" key="1">
    <citation type="submission" date="2023-03" db="UniProtKB">
        <authorList>
            <consortium name="WormBaseParasite"/>
        </authorList>
    </citation>
    <scope>IDENTIFICATION</scope>
</reference>
<accession>A0A9J2PIZ1</accession>
<feature type="signal peptide" evidence="2">
    <location>
        <begin position="1"/>
        <end position="18"/>
    </location>
</feature>
<feature type="compositionally biased region" description="Basic and acidic residues" evidence="1">
    <location>
        <begin position="652"/>
        <end position="669"/>
    </location>
</feature>